<evidence type="ECO:0000256" key="1">
    <source>
        <dbReference type="SAM" id="Phobius"/>
    </source>
</evidence>
<dbReference type="SUPFAM" id="SSF51445">
    <property type="entry name" value="(Trans)glycosidases"/>
    <property type="match status" value="1"/>
</dbReference>
<organism evidence="3 4">
    <name type="scientific">Xiphophorus couchianus</name>
    <name type="common">Monterrey platyfish</name>
    <dbReference type="NCBI Taxonomy" id="32473"/>
    <lineage>
        <taxon>Eukaryota</taxon>
        <taxon>Metazoa</taxon>
        <taxon>Chordata</taxon>
        <taxon>Craniata</taxon>
        <taxon>Vertebrata</taxon>
        <taxon>Euteleostomi</taxon>
        <taxon>Actinopterygii</taxon>
        <taxon>Neopterygii</taxon>
        <taxon>Teleostei</taxon>
        <taxon>Neoteleostei</taxon>
        <taxon>Acanthomorphata</taxon>
        <taxon>Ovalentaria</taxon>
        <taxon>Atherinomorphae</taxon>
        <taxon>Cyprinodontiformes</taxon>
        <taxon>Poeciliidae</taxon>
        <taxon>Poeciliinae</taxon>
        <taxon>Xiphophorus</taxon>
    </lineage>
</organism>
<keyword evidence="1" id="KW-0812">Transmembrane</keyword>
<protein>
    <submittedName>
        <fullName evidence="3">Si:ch211-236l14.4</fullName>
    </submittedName>
</protein>
<dbReference type="PANTHER" id="PTHR43053:SF6">
    <property type="entry name" value="SITS-BINDING PROTEIN"/>
    <property type="match status" value="1"/>
</dbReference>
<dbReference type="Gene3D" id="3.20.20.80">
    <property type="entry name" value="Glycosidases"/>
    <property type="match status" value="1"/>
</dbReference>
<dbReference type="InterPro" id="IPR048395">
    <property type="entry name" value="Glyco_hydro_31_C"/>
</dbReference>
<keyword evidence="1" id="KW-1133">Transmembrane helix</keyword>
<name>A0A3B5MTA8_9TELE</name>
<keyword evidence="1" id="KW-0472">Membrane</keyword>
<sequence length="580" mass="65507">SLRAARSFLTRSGNPSPIPEVTWDTGLKEMNETWKGAIACLGVAVFFVMTIGIIYWQVVDQPNKNWILRGTFSGLIWERRTHSLVIQTLMEDRTYVEIDVGNVGNPDIEVPFVRNLCWLNKTEFCYTWDSVAEVKISLEASEDAETECYSMAWTPVNCHVELKDCFSMANVSWYGGANVQGQTWPINDQNITMQPYIVSNLKDSPSGYGSPLERYFLGSSGKVPLLDTHTQNKHTNRDIFSNFKDGKLFTRVMTLRILMESLLDVKIVVQKDALAFHLHCFPGPFLQIPVLTQWRGKFCVKLNLTNPAAVSWFLDRVESLQAHLGMEYIVLEGAEGNLFEEQALRTPLVLSGDKYIELLADMATSIGDSTIMTAGTRSSHMPLFIKMAPLQSDWSPTGLRAVIPSLLHHALVGYNFLIPDAVGGSLSGDLVTDKELFIRWLEIAAFLPVLSFHTPPWVFGEDQVLNLTRIYMTKHQTDVVPLLQKYAEEWQLTGNPIYRPLWWLSPSDPMTFTTDDQFLIGDEVLVAPIVEKGAVQRDIYLPDGGFQWQDSQSEQVFDGGTFLEDYPVPLEEVAVFLRRS</sequence>
<feature type="domain" description="Glycosyl hydrolase family 31 C-terminal" evidence="2">
    <location>
        <begin position="494"/>
        <end position="578"/>
    </location>
</feature>
<dbReference type="InterPro" id="IPR050985">
    <property type="entry name" value="Alpha-glycosidase_related"/>
</dbReference>
<dbReference type="InterPro" id="IPR013780">
    <property type="entry name" value="Glyco_hydro_b"/>
</dbReference>
<proteinExistence type="predicted"/>
<dbReference type="GO" id="GO:0004553">
    <property type="term" value="F:hydrolase activity, hydrolyzing O-glycosyl compounds"/>
    <property type="evidence" value="ECO:0007669"/>
    <property type="project" value="InterPro"/>
</dbReference>
<dbReference type="PANTHER" id="PTHR43053">
    <property type="entry name" value="GLYCOSIDASE FAMILY 31"/>
    <property type="match status" value="1"/>
</dbReference>
<reference evidence="3" key="1">
    <citation type="submission" date="2025-08" db="UniProtKB">
        <authorList>
            <consortium name="Ensembl"/>
        </authorList>
    </citation>
    <scope>IDENTIFICATION</scope>
</reference>
<dbReference type="SUPFAM" id="SSF51011">
    <property type="entry name" value="Glycosyl hydrolase domain"/>
    <property type="match status" value="1"/>
</dbReference>
<dbReference type="STRING" id="32473.ENSXCOP00000027644"/>
<dbReference type="Proteomes" id="UP000261380">
    <property type="component" value="Unplaced"/>
</dbReference>
<dbReference type="Pfam" id="PF21365">
    <property type="entry name" value="Glyco_hydro_31_3rd"/>
    <property type="match status" value="1"/>
</dbReference>
<reference evidence="3" key="2">
    <citation type="submission" date="2025-09" db="UniProtKB">
        <authorList>
            <consortium name="Ensembl"/>
        </authorList>
    </citation>
    <scope>IDENTIFICATION</scope>
</reference>
<dbReference type="Ensembl" id="ENSXCOT00000027979.1">
    <property type="protein sequence ID" value="ENSXCOP00000027644.1"/>
    <property type="gene ID" value="ENSXCOG00000020627.1"/>
</dbReference>
<dbReference type="AlphaFoldDB" id="A0A3B5MTA8"/>
<evidence type="ECO:0000313" key="4">
    <source>
        <dbReference type="Proteomes" id="UP000261380"/>
    </source>
</evidence>
<keyword evidence="4" id="KW-1185">Reference proteome</keyword>
<evidence type="ECO:0000259" key="2">
    <source>
        <dbReference type="Pfam" id="PF21365"/>
    </source>
</evidence>
<dbReference type="Gene3D" id="2.60.40.1180">
    <property type="entry name" value="Golgi alpha-mannosidase II"/>
    <property type="match status" value="1"/>
</dbReference>
<dbReference type="GeneTree" id="ENSGT00940000164715"/>
<feature type="transmembrane region" description="Helical" evidence="1">
    <location>
        <begin position="36"/>
        <end position="56"/>
    </location>
</feature>
<dbReference type="GO" id="GO:0005975">
    <property type="term" value="P:carbohydrate metabolic process"/>
    <property type="evidence" value="ECO:0007669"/>
    <property type="project" value="InterPro"/>
</dbReference>
<accession>A0A3B5MTA8</accession>
<dbReference type="InterPro" id="IPR017853">
    <property type="entry name" value="GH"/>
</dbReference>
<evidence type="ECO:0000313" key="3">
    <source>
        <dbReference type="Ensembl" id="ENSXCOP00000027644.1"/>
    </source>
</evidence>